<feature type="transmembrane region" description="Helical" evidence="1">
    <location>
        <begin position="36"/>
        <end position="55"/>
    </location>
</feature>
<keyword evidence="1" id="KW-0812">Transmembrane</keyword>
<dbReference type="Proteomes" id="UP000550354">
    <property type="component" value="Unassembled WGS sequence"/>
</dbReference>
<proteinExistence type="predicted"/>
<evidence type="ECO:0000313" key="2">
    <source>
        <dbReference type="EMBL" id="MBA4607216.1"/>
    </source>
</evidence>
<keyword evidence="1" id="KW-1133">Transmembrane helix</keyword>
<dbReference type="EMBL" id="JACEOG010000001">
    <property type="protein sequence ID" value="MBA4607216.1"/>
    <property type="molecule type" value="Genomic_DNA"/>
</dbReference>
<keyword evidence="1" id="KW-0472">Membrane</keyword>
<feature type="transmembrane region" description="Helical" evidence="1">
    <location>
        <begin position="12"/>
        <end position="30"/>
    </location>
</feature>
<keyword evidence="3" id="KW-1185">Reference proteome</keyword>
<evidence type="ECO:0000256" key="1">
    <source>
        <dbReference type="SAM" id="Phobius"/>
    </source>
</evidence>
<reference evidence="2 3" key="1">
    <citation type="submission" date="2020-07" db="EMBL/GenBank/DDBJ databases">
        <title>Draft genome and description of Aeromicrobium phoceense strain Marseille-Q0843 isolated from healthy skin swab.</title>
        <authorList>
            <person name="Boxberger M."/>
            <person name="La Scola B."/>
        </authorList>
    </citation>
    <scope>NUCLEOTIDE SEQUENCE [LARGE SCALE GENOMIC DNA]</scope>
    <source>
        <strain evidence="2 3">Marseille-Q0843</strain>
    </source>
</reference>
<feature type="transmembrane region" description="Helical" evidence="1">
    <location>
        <begin position="62"/>
        <end position="82"/>
    </location>
</feature>
<feature type="transmembrane region" description="Helical" evidence="1">
    <location>
        <begin position="94"/>
        <end position="112"/>
    </location>
</feature>
<dbReference type="AlphaFoldDB" id="A0A838XEW1"/>
<evidence type="ECO:0000313" key="3">
    <source>
        <dbReference type="Proteomes" id="UP000550354"/>
    </source>
</evidence>
<comment type="caution">
    <text evidence="2">The sequence shown here is derived from an EMBL/GenBank/DDBJ whole genome shotgun (WGS) entry which is preliminary data.</text>
</comment>
<protein>
    <submittedName>
        <fullName evidence="2">Uncharacterized protein</fullName>
    </submittedName>
</protein>
<name>A0A838XEW1_9ACTN</name>
<gene>
    <name evidence="2" type="ORF">H1W00_01855</name>
</gene>
<organism evidence="2 3">
    <name type="scientific">Aeromicrobium phoceense</name>
    <dbReference type="NCBI Taxonomy" id="2754045"/>
    <lineage>
        <taxon>Bacteria</taxon>
        <taxon>Bacillati</taxon>
        <taxon>Actinomycetota</taxon>
        <taxon>Actinomycetes</taxon>
        <taxon>Propionibacteriales</taxon>
        <taxon>Nocardioidaceae</taxon>
        <taxon>Aeromicrobium</taxon>
    </lineage>
</organism>
<accession>A0A838XEW1</accession>
<sequence length="130" mass="13748">MRRLRTTASRWAAAACLAIGLVYLTLIPAAPSRVYVVMEIVIAAVAGLTAVKMWMHNCFESHLGAGALVAATAGSSLLAMTVGLPGDGGGDLSATRLVLILLSVGVVCLLVQDGRVRREHARHTRRPYAR</sequence>
<dbReference type="RefSeq" id="WP_181753131.1">
    <property type="nucleotide sequence ID" value="NZ_JACEOG010000001.1"/>
</dbReference>